<keyword evidence="11" id="KW-0418">Kinase</keyword>
<dbReference type="OrthoDB" id="258495at2759"/>
<dbReference type="PANTHER" id="PTHR13363:SF5">
    <property type="entry name" value="E3 UBIQUITIN-PROTEIN LIGASE RNF123"/>
    <property type="match status" value="1"/>
</dbReference>
<keyword evidence="3" id="KW-0808">Transferase</keyword>
<dbReference type="InterPro" id="IPR045129">
    <property type="entry name" value="RNF123/RKP/RSPRY1"/>
</dbReference>
<feature type="domain" description="B30.2/SPRY" evidence="10">
    <location>
        <begin position="54"/>
        <end position="233"/>
    </location>
</feature>
<dbReference type="EC" id="2.3.2.27" evidence="2"/>
<keyword evidence="7" id="KW-0862">Zinc</keyword>
<keyword evidence="4" id="KW-0479">Metal-binding</keyword>
<dbReference type="InterPro" id="IPR013320">
    <property type="entry name" value="ConA-like_dom_sf"/>
</dbReference>
<dbReference type="InterPro" id="IPR013083">
    <property type="entry name" value="Znf_RING/FYVE/PHD"/>
</dbReference>
<evidence type="ECO:0000256" key="7">
    <source>
        <dbReference type="ARBA" id="ARBA00022833"/>
    </source>
</evidence>
<dbReference type="Pfam" id="PF13920">
    <property type="entry name" value="zf-C3HC4_3"/>
    <property type="match status" value="1"/>
</dbReference>
<dbReference type="AlphaFoldDB" id="A0A8E5JT09"/>
<dbReference type="GO" id="GO:0016567">
    <property type="term" value="P:protein ubiquitination"/>
    <property type="evidence" value="ECO:0007669"/>
    <property type="project" value="UniProtKB-ARBA"/>
</dbReference>
<name>A0A8E5JT09_SCHGR</name>
<dbReference type="SUPFAM" id="SSF49899">
    <property type="entry name" value="Concanavalin A-like lectins/glucanases"/>
    <property type="match status" value="1"/>
</dbReference>
<dbReference type="PROSITE" id="PS50089">
    <property type="entry name" value="ZF_RING_2"/>
    <property type="match status" value="1"/>
</dbReference>
<evidence type="ECO:0000256" key="2">
    <source>
        <dbReference type="ARBA" id="ARBA00012483"/>
    </source>
</evidence>
<dbReference type="GO" id="GO:0008270">
    <property type="term" value="F:zinc ion binding"/>
    <property type="evidence" value="ECO:0007669"/>
    <property type="project" value="UniProtKB-KW"/>
</dbReference>
<dbReference type="FunFam" id="3.30.40.10:FF:000133">
    <property type="entry name" value="E3 ubiquitin-protein ligase RNF123"/>
    <property type="match status" value="1"/>
</dbReference>
<evidence type="ECO:0000259" key="9">
    <source>
        <dbReference type="PROSITE" id="PS50089"/>
    </source>
</evidence>
<dbReference type="Pfam" id="PF00622">
    <property type="entry name" value="SPRY"/>
    <property type="match status" value="1"/>
</dbReference>
<dbReference type="GO" id="GO:0016301">
    <property type="term" value="F:kinase activity"/>
    <property type="evidence" value="ECO:0007669"/>
    <property type="project" value="UniProtKB-KW"/>
</dbReference>
<evidence type="ECO:0000259" key="10">
    <source>
        <dbReference type="PROSITE" id="PS50188"/>
    </source>
</evidence>
<evidence type="ECO:0000256" key="6">
    <source>
        <dbReference type="ARBA" id="ARBA00022786"/>
    </source>
</evidence>
<dbReference type="InterPro" id="IPR001841">
    <property type="entry name" value="Znf_RING"/>
</dbReference>
<dbReference type="CDD" id="cd16541">
    <property type="entry name" value="RING-HC_RNF123"/>
    <property type="match status" value="1"/>
</dbReference>
<dbReference type="InterPro" id="IPR043136">
    <property type="entry name" value="B30.2/SPRY_sf"/>
</dbReference>
<dbReference type="CDD" id="cd12882">
    <property type="entry name" value="SPRY_RNF123"/>
    <property type="match status" value="1"/>
</dbReference>
<keyword evidence="6" id="KW-0833">Ubl conjugation pathway</keyword>
<dbReference type="EMBL" id="MW962580">
    <property type="protein sequence ID" value="QVD39346.1"/>
    <property type="molecule type" value="mRNA"/>
</dbReference>
<dbReference type="PROSITE" id="PS50188">
    <property type="entry name" value="B302_SPRY"/>
    <property type="match status" value="1"/>
</dbReference>
<evidence type="ECO:0000256" key="8">
    <source>
        <dbReference type="PROSITE-ProRule" id="PRU00175"/>
    </source>
</evidence>
<evidence type="ECO:0000256" key="5">
    <source>
        <dbReference type="ARBA" id="ARBA00022771"/>
    </source>
</evidence>
<dbReference type="InterPro" id="IPR057987">
    <property type="entry name" value="TPR_RNF123/RKP"/>
</dbReference>
<accession>A0A8E5JT09</accession>
<dbReference type="GO" id="GO:0005737">
    <property type="term" value="C:cytoplasm"/>
    <property type="evidence" value="ECO:0007669"/>
    <property type="project" value="TreeGrafter"/>
</dbReference>
<evidence type="ECO:0000256" key="4">
    <source>
        <dbReference type="ARBA" id="ARBA00022723"/>
    </source>
</evidence>
<dbReference type="GO" id="GO:0051603">
    <property type="term" value="P:proteolysis involved in protein catabolic process"/>
    <property type="evidence" value="ECO:0007669"/>
    <property type="project" value="TreeGrafter"/>
</dbReference>
<dbReference type="SMART" id="SM00449">
    <property type="entry name" value="SPRY"/>
    <property type="match status" value="1"/>
</dbReference>
<evidence type="ECO:0000256" key="3">
    <source>
        <dbReference type="ARBA" id="ARBA00022679"/>
    </source>
</evidence>
<reference evidence="11" key="1">
    <citation type="journal article" date="2021" name="J. Neurophysiol.">
        <title>Gene transcription changes in a locust model of noise-induced deafness.</title>
        <authorList>
            <person name="French A.S."/>
            <person name="Warren B."/>
        </authorList>
    </citation>
    <scope>NUCLEOTIDE SEQUENCE</scope>
</reference>
<dbReference type="GO" id="GO:0061630">
    <property type="term" value="F:ubiquitin protein ligase activity"/>
    <property type="evidence" value="ECO:0007669"/>
    <property type="project" value="UniProtKB-EC"/>
</dbReference>
<protein>
    <recommendedName>
        <fullName evidence="2">RING-type E3 ubiquitin transferase</fullName>
        <ecNumber evidence="2">2.3.2.27</ecNumber>
    </recommendedName>
</protein>
<dbReference type="SUPFAM" id="SSF57850">
    <property type="entry name" value="RING/U-box"/>
    <property type="match status" value="1"/>
</dbReference>
<feature type="domain" description="RING-type" evidence="9">
    <location>
        <begin position="1202"/>
        <end position="1240"/>
    </location>
</feature>
<proteinExistence type="evidence at transcript level"/>
<dbReference type="InterPro" id="IPR035773">
    <property type="entry name" value="SPRY_RNF123"/>
</dbReference>
<dbReference type="Gene3D" id="2.60.120.920">
    <property type="match status" value="1"/>
</dbReference>
<sequence>MEAIEIISNIFGEDVVLLHQLLSVYDMPNKSRTAVYLRTISQWLEDALNNMKMDTDENIHFCDKREGRLGPSHVCFDVASHVGLFVLGSDRLSVNSQGNFSTIRANVCLYKGKWQYEVQLGSKGVMQIGWATNNCRFTQETGVGDTLHSYAYDGNRVRKWNVSTYKYGEPWLSGDIIGCTIDLDRGAVAFHRNGHTMGEAFSDVKLGPGMVYFPAVSLAFTENLVANFGSTPFRYPVEGYQPIQEVPHHDLDKANMLFKWLLQLLMVFEQSYENSTRNIEDVTSNQALLMGLAGVLIDPLAPLLLSSYISEACLLPFLELLCGVPADYMQPEGNTREKKHKFLIFMDLLWAFLEEHEIKQCLESIASCLLACYRHVSFDLDYASQKRSLVMLTHLVSHPRTRHYLLENVLFDKVRFANFVHVKPMDEGGLAQVVTNPWWETDVVDDDVERNKEDYLQACQKIKEAAASVEAVQINFLGKLLDNADGTETQPSSRKIFLKKFRVFLHENLISSQTLPLLQTPLPVSLCCFHRLLVTFRILWSHEIGQGNVYIPSTIFYDGSINYFSIDRLGGVLSHLNKTLRADLSRVLGEEHRVVASIPLVAPERAGATAVAGRSSAPLQSRFSEGNSPFMIPALARLITHQQTASGPALTDRMPVLFTREQESLNVSRGNGNANPMESLIELLDGLVLFYHLGAHKQIVKVSTLRENMSEYVIALNDTNFRLASYSSHLNEAASCSTEDEVVRELLNSRQVFETKLMEQARHMAWVRGAVYSPEKQGHLVWFLRILLQSLKKASGEGNLFSFVPDFYLETVVEVCTALRSYLHPTAPLEQVEGSEELLKDVAEFLCNHFADPRIVNAGSKDTLIQALASFVSQSHTLQCLELVPESSQVKMVKSLLRPYENRAWAQSNWVLLRLWHGCGFAFRYQKSPHLIRKIGPKMLPSDTGLISQTMKPCPSMVFQRCLRNVMLSEEQTSVAFLNSLLNQLNWVFSEFIGMLQEIQNLSNRPQRVYIESRQLKICATHFDLALSLLRVLEMVASVAREIFSNTESESSESLLSRLCQLLCQVLNRISSPAGCFQHVVILEIPDLETIDHFPILAAVIGILLALLEADMINFSDKGEAVPKVSKCLLSEPSFQMSSLHFVLGNAEKSRQKLDPKPFSFRNYPEAVTEEEISHVVYMIRMLESYQRRISEVKIASEDDLCTICYAFPISATFKPCNHQSCRSCIAHHLMNAKDCFFCKTPIQTVIGPDGQILHDCTTEVD</sequence>
<dbReference type="Pfam" id="PF25576">
    <property type="entry name" value="TPR_RNF123"/>
    <property type="match status" value="1"/>
</dbReference>
<organism evidence="11">
    <name type="scientific">Schistocerca gregaria</name>
    <name type="common">Desert locust</name>
    <name type="synonym">Gryllus gregarius</name>
    <dbReference type="NCBI Taxonomy" id="7010"/>
    <lineage>
        <taxon>Eukaryota</taxon>
        <taxon>Metazoa</taxon>
        <taxon>Ecdysozoa</taxon>
        <taxon>Arthropoda</taxon>
        <taxon>Hexapoda</taxon>
        <taxon>Insecta</taxon>
        <taxon>Pterygota</taxon>
        <taxon>Neoptera</taxon>
        <taxon>Polyneoptera</taxon>
        <taxon>Orthoptera</taxon>
        <taxon>Caelifera</taxon>
        <taxon>Acrididea</taxon>
        <taxon>Acridomorpha</taxon>
        <taxon>Acridoidea</taxon>
        <taxon>Acrididae</taxon>
        <taxon>Cyrtacanthacridinae</taxon>
        <taxon>Schistocerca</taxon>
    </lineage>
</organism>
<comment type="catalytic activity">
    <reaction evidence="1">
        <text>S-ubiquitinyl-[E2 ubiquitin-conjugating enzyme]-L-cysteine + [acceptor protein]-L-lysine = [E2 ubiquitin-conjugating enzyme]-L-cysteine + N(6)-ubiquitinyl-[acceptor protein]-L-lysine.</text>
        <dbReference type="EC" id="2.3.2.27"/>
    </reaction>
</comment>
<evidence type="ECO:0000313" key="11">
    <source>
        <dbReference type="EMBL" id="QVD39346.1"/>
    </source>
</evidence>
<keyword evidence="5 8" id="KW-0863">Zinc-finger</keyword>
<dbReference type="Gene3D" id="3.30.40.10">
    <property type="entry name" value="Zinc/RING finger domain, C3HC4 (zinc finger)"/>
    <property type="match status" value="1"/>
</dbReference>
<evidence type="ECO:0000256" key="1">
    <source>
        <dbReference type="ARBA" id="ARBA00000900"/>
    </source>
</evidence>
<dbReference type="InterPro" id="IPR003877">
    <property type="entry name" value="SPRY_dom"/>
</dbReference>
<dbReference type="PANTHER" id="PTHR13363">
    <property type="entry name" value="RING FINGER AND SRY DOMAIN-CONTAINING"/>
    <property type="match status" value="1"/>
</dbReference>
<dbReference type="InterPro" id="IPR001870">
    <property type="entry name" value="B30.2/SPRY"/>
</dbReference>